<dbReference type="InterPro" id="IPR036388">
    <property type="entry name" value="WH-like_DNA-bd_sf"/>
</dbReference>
<dbReference type="Pfam" id="PF01022">
    <property type="entry name" value="HTH_5"/>
    <property type="match status" value="1"/>
</dbReference>
<dbReference type="SUPFAM" id="SSF46785">
    <property type="entry name" value="Winged helix' DNA-binding domain"/>
    <property type="match status" value="1"/>
</dbReference>
<organism evidence="5 6">
    <name type="scientific">Deinococcus psychrotolerans</name>
    <dbReference type="NCBI Taxonomy" id="2489213"/>
    <lineage>
        <taxon>Bacteria</taxon>
        <taxon>Thermotogati</taxon>
        <taxon>Deinococcota</taxon>
        <taxon>Deinococci</taxon>
        <taxon>Deinococcales</taxon>
        <taxon>Deinococcaceae</taxon>
        <taxon>Deinococcus</taxon>
    </lineage>
</organism>
<evidence type="ECO:0000256" key="1">
    <source>
        <dbReference type="ARBA" id="ARBA00023015"/>
    </source>
</evidence>
<evidence type="ECO:0000313" key="6">
    <source>
        <dbReference type="Proteomes" id="UP000276417"/>
    </source>
</evidence>
<name>A0A3G8YDW0_9DEIO</name>
<sequence>MNSVQDAADFFKALSHPARVLLVRLTWERARSGEELCKLLNLSAATVSHHLTQLDDAGLVTAEQSGHHRFYRAHQAAFAPTLTQLVRAEAKQPPYQTEAERYRAKVIQTFLKGGKLSAIPAQRKKRDVILEVLVNEFEVGREYPEREVNELLGTYHPDFFTLRRELIMRGLLERGSGVYWRPAEQAAVNPLAQEA</sequence>
<evidence type="ECO:0000259" key="4">
    <source>
        <dbReference type="PROSITE" id="PS50987"/>
    </source>
</evidence>
<keyword evidence="3" id="KW-0804">Transcription</keyword>
<dbReference type="EMBL" id="CP034183">
    <property type="protein sequence ID" value="AZI43165.1"/>
    <property type="molecule type" value="Genomic_DNA"/>
</dbReference>
<dbReference type="PANTHER" id="PTHR33154:SF33">
    <property type="entry name" value="TRANSCRIPTIONAL REPRESSOR SDPR"/>
    <property type="match status" value="1"/>
</dbReference>
<keyword evidence="6" id="KW-1185">Reference proteome</keyword>
<dbReference type="CDD" id="cd00090">
    <property type="entry name" value="HTH_ARSR"/>
    <property type="match status" value="1"/>
</dbReference>
<dbReference type="GO" id="GO:0003700">
    <property type="term" value="F:DNA-binding transcription factor activity"/>
    <property type="evidence" value="ECO:0007669"/>
    <property type="project" value="InterPro"/>
</dbReference>
<dbReference type="AlphaFoldDB" id="A0A3G8YDW0"/>
<dbReference type="InterPro" id="IPR036390">
    <property type="entry name" value="WH_DNA-bd_sf"/>
</dbReference>
<dbReference type="PANTHER" id="PTHR33154">
    <property type="entry name" value="TRANSCRIPTIONAL REGULATOR, ARSR FAMILY"/>
    <property type="match status" value="1"/>
</dbReference>
<proteinExistence type="predicted"/>
<dbReference type="Gene3D" id="1.10.10.10">
    <property type="entry name" value="Winged helix-like DNA-binding domain superfamily/Winged helix DNA-binding domain"/>
    <property type="match status" value="1"/>
</dbReference>
<dbReference type="Proteomes" id="UP000276417">
    <property type="component" value="Chromosome 1"/>
</dbReference>
<accession>A0A3G8YDW0</accession>
<evidence type="ECO:0000313" key="5">
    <source>
        <dbReference type="EMBL" id="AZI43165.1"/>
    </source>
</evidence>
<feature type="domain" description="HTH arsR-type" evidence="4">
    <location>
        <begin position="1"/>
        <end position="93"/>
    </location>
</feature>
<dbReference type="InterPro" id="IPR011991">
    <property type="entry name" value="ArsR-like_HTH"/>
</dbReference>
<dbReference type="PROSITE" id="PS50987">
    <property type="entry name" value="HTH_ARSR_2"/>
    <property type="match status" value="1"/>
</dbReference>
<dbReference type="Pfam" id="PF09860">
    <property type="entry name" value="DUF2087"/>
    <property type="match status" value="1"/>
</dbReference>
<dbReference type="InterPro" id="IPR051081">
    <property type="entry name" value="HTH_MetalResp_TranReg"/>
</dbReference>
<dbReference type="InterPro" id="IPR001845">
    <property type="entry name" value="HTH_ArsR_DNA-bd_dom"/>
</dbReference>
<dbReference type="PRINTS" id="PR00778">
    <property type="entry name" value="HTHARSR"/>
</dbReference>
<dbReference type="SMART" id="SM00418">
    <property type="entry name" value="HTH_ARSR"/>
    <property type="match status" value="1"/>
</dbReference>
<evidence type="ECO:0000256" key="3">
    <source>
        <dbReference type="ARBA" id="ARBA00023163"/>
    </source>
</evidence>
<dbReference type="KEGG" id="dph:EHF33_10795"/>
<evidence type="ECO:0000256" key="2">
    <source>
        <dbReference type="ARBA" id="ARBA00023125"/>
    </source>
</evidence>
<dbReference type="RefSeq" id="WP_124871183.1">
    <property type="nucleotide sequence ID" value="NZ_CP034183.1"/>
</dbReference>
<protein>
    <submittedName>
        <fullName evidence="5">DUF2087 domain-containing protein</fullName>
    </submittedName>
</protein>
<keyword evidence="1" id="KW-0805">Transcription regulation</keyword>
<keyword evidence="2" id="KW-0238">DNA-binding</keyword>
<gene>
    <name evidence="5" type="ORF">EHF33_10795</name>
</gene>
<dbReference type="InterPro" id="IPR018656">
    <property type="entry name" value="DUF2087"/>
</dbReference>
<reference evidence="5 6" key="1">
    <citation type="submission" date="2018-11" db="EMBL/GenBank/DDBJ databases">
        <title>Deinococcus shelandsis sp. nov., isolated from South Shetland Islands soil of Antarctica.</title>
        <authorList>
            <person name="Tian J."/>
        </authorList>
    </citation>
    <scope>NUCLEOTIDE SEQUENCE [LARGE SCALE GENOMIC DNA]</scope>
    <source>
        <strain evidence="5 6">S14-83T</strain>
    </source>
</reference>
<dbReference type="GO" id="GO:0003677">
    <property type="term" value="F:DNA binding"/>
    <property type="evidence" value="ECO:0007669"/>
    <property type="project" value="UniProtKB-KW"/>
</dbReference>
<dbReference type="OrthoDB" id="9798835at2"/>
<dbReference type="NCBIfam" id="NF033788">
    <property type="entry name" value="HTH_metalloreg"/>
    <property type="match status" value="1"/>
</dbReference>